<dbReference type="STRING" id="5643.A0A060SFG6"/>
<dbReference type="HOGENOM" id="CLU_014670_0_0_1"/>
<feature type="compositionally biased region" description="Pro residues" evidence="1">
    <location>
        <begin position="82"/>
        <end position="94"/>
    </location>
</feature>
<dbReference type="OrthoDB" id="2123378at2759"/>
<feature type="region of interest" description="Disordered" evidence="1">
    <location>
        <begin position="1"/>
        <end position="26"/>
    </location>
</feature>
<sequence>MFRPIDHNANPDPPPPPPPPKDYGDWNDVRYAIEAAPIDNGPLSALSDASNSQVIFLTRQIRNPPRCSKLPPLPTDEVGALPSPPSSPAVPPKPTRARTASSRIPIAASRIPASERRAATVSTPEEAELRRREAQRRREQEEREALREEAERQARIKREKEQLLQQFAQEEAARKAALEEQLRRASEERRKREAIEREAAALESMVAAERRRQERERRRLETEKLQRWRGELEQRTPAQERTASDGASGLDRERRARAAGLESLKTKTADGTTVLLTGLVTVQSEDYISWKRRHFQLREDALVLFKDAEDHSQPLETIALSRIQRIREWQEGFEELEPIPNSFGLELRGERDAHSMFTDSADDKENLLALLSNRLSTRQ</sequence>
<feature type="domain" description="PH" evidence="2">
    <location>
        <begin position="273"/>
        <end position="376"/>
    </location>
</feature>
<evidence type="ECO:0000313" key="3">
    <source>
        <dbReference type="EMBL" id="CDO73247.1"/>
    </source>
</evidence>
<evidence type="ECO:0000313" key="4">
    <source>
        <dbReference type="Proteomes" id="UP000029665"/>
    </source>
</evidence>
<dbReference type="Gene3D" id="2.30.29.30">
    <property type="entry name" value="Pleckstrin-homology domain (PH domain)/Phosphotyrosine-binding domain (PTB)"/>
    <property type="match status" value="1"/>
</dbReference>
<accession>A0A060SFG6</accession>
<dbReference type="SMART" id="SM00233">
    <property type="entry name" value="PH"/>
    <property type="match status" value="1"/>
</dbReference>
<feature type="compositionally biased region" description="Pro residues" evidence="1">
    <location>
        <begin position="11"/>
        <end position="21"/>
    </location>
</feature>
<dbReference type="InterPro" id="IPR011993">
    <property type="entry name" value="PH-like_dom_sf"/>
</dbReference>
<name>A0A060SFG6_PYCCI</name>
<feature type="region of interest" description="Disordered" evidence="1">
    <location>
        <begin position="228"/>
        <end position="252"/>
    </location>
</feature>
<dbReference type="EMBL" id="CCBP010000120">
    <property type="protein sequence ID" value="CDO73247.1"/>
    <property type="molecule type" value="Genomic_DNA"/>
</dbReference>
<dbReference type="CDD" id="cd00821">
    <property type="entry name" value="PH"/>
    <property type="match status" value="1"/>
</dbReference>
<keyword evidence="4" id="KW-1185">Reference proteome</keyword>
<feature type="compositionally biased region" description="Basic and acidic residues" evidence="1">
    <location>
        <begin position="127"/>
        <end position="154"/>
    </location>
</feature>
<reference evidence="3" key="1">
    <citation type="submission" date="2014-01" db="EMBL/GenBank/DDBJ databases">
        <title>The genome of the white-rot fungus Pycnoporus cinnabarinus: a basidiomycete model with a versatile arsenal for lignocellulosic biomass breakdown.</title>
        <authorList>
            <person name="Levasseur A."/>
            <person name="Lomascolo A."/>
            <person name="Ruiz-Duenas F.J."/>
            <person name="Uzan E."/>
            <person name="Piumi F."/>
            <person name="Kues U."/>
            <person name="Ram A.F.J."/>
            <person name="Murat C."/>
            <person name="Haon M."/>
            <person name="Benoit I."/>
            <person name="Arfi Y."/>
            <person name="Chevret D."/>
            <person name="Drula E."/>
            <person name="Kwon M.J."/>
            <person name="Gouret P."/>
            <person name="Lesage-Meessen L."/>
            <person name="Lombard V."/>
            <person name="Mariette J."/>
            <person name="Noirot C."/>
            <person name="Park J."/>
            <person name="Patyshakuliyeva A."/>
            <person name="Wieneger R.A.B."/>
            <person name="Wosten H.A.B."/>
            <person name="Martin F."/>
            <person name="Coutinho P.M."/>
            <person name="de Vries R."/>
            <person name="Martinez A.T."/>
            <person name="Klopp C."/>
            <person name="Pontarotti P."/>
            <person name="Henrissat B."/>
            <person name="Record E."/>
        </authorList>
    </citation>
    <scope>NUCLEOTIDE SEQUENCE [LARGE SCALE GENOMIC DNA]</scope>
    <source>
        <strain evidence="3">BRFM137</strain>
    </source>
</reference>
<comment type="caution">
    <text evidence="3">The sequence shown here is derived from an EMBL/GenBank/DDBJ whole genome shotgun (WGS) entry which is preliminary data.</text>
</comment>
<organism evidence="3 4">
    <name type="scientific">Pycnoporus cinnabarinus</name>
    <name type="common">Cinnabar-red polypore</name>
    <name type="synonym">Trametes cinnabarina</name>
    <dbReference type="NCBI Taxonomy" id="5643"/>
    <lineage>
        <taxon>Eukaryota</taxon>
        <taxon>Fungi</taxon>
        <taxon>Dikarya</taxon>
        <taxon>Basidiomycota</taxon>
        <taxon>Agaricomycotina</taxon>
        <taxon>Agaricomycetes</taxon>
        <taxon>Polyporales</taxon>
        <taxon>Polyporaceae</taxon>
        <taxon>Trametes</taxon>
    </lineage>
</organism>
<proteinExistence type="predicted"/>
<feature type="region of interest" description="Disordered" evidence="1">
    <location>
        <begin position="59"/>
        <end position="154"/>
    </location>
</feature>
<feature type="region of interest" description="Disordered" evidence="1">
    <location>
        <begin position="171"/>
        <end position="194"/>
    </location>
</feature>
<dbReference type="AlphaFoldDB" id="A0A060SFG6"/>
<dbReference type="Proteomes" id="UP000029665">
    <property type="component" value="Unassembled WGS sequence"/>
</dbReference>
<dbReference type="InterPro" id="IPR001849">
    <property type="entry name" value="PH_domain"/>
</dbReference>
<evidence type="ECO:0000256" key="1">
    <source>
        <dbReference type="SAM" id="MobiDB-lite"/>
    </source>
</evidence>
<evidence type="ECO:0000259" key="2">
    <source>
        <dbReference type="PROSITE" id="PS50003"/>
    </source>
</evidence>
<dbReference type="SUPFAM" id="SSF50729">
    <property type="entry name" value="PH domain-like"/>
    <property type="match status" value="1"/>
</dbReference>
<gene>
    <name evidence="3" type="ORF">BN946_scf185008.g9</name>
</gene>
<dbReference type="OMA" id="REWQEGF"/>
<dbReference type="PROSITE" id="PS50003">
    <property type="entry name" value="PH_DOMAIN"/>
    <property type="match status" value="1"/>
</dbReference>
<dbReference type="Pfam" id="PF00169">
    <property type="entry name" value="PH"/>
    <property type="match status" value="1"/>
</dbReference>
<protein>
    <recommendedName>
        <fullName evidence="2">PH domain-containing protein</fullName>
    </recommendedName>
</protein>